<dbReference type="Gene3D" id="3.40.50.1820">
    <property type="entry name" value="alpha/beta hydrolase"/>
    <property type="match status" value="1"/>
</dbReference>
<keyword evidence="2" id="KW-0378">Hydrolase</keyword>
<evidence type="ECO:0000256" key="2">
    <source>
        <dbReference type="ARBA" id="ARBA00022801"/>
    </source>
</evidence>
<dbReference type="AlphaFoldDB" id="A0A0P1BJ12"/>
<dbReference type="PROSITE" id="PS00122">
    <property type="entry name" value="CARBOXYLESTERASE_B_1"/>
    <property type="match status" value="1"/>
</dbReference>
<dbReference type="InterPro" id="IPR029058">
    <property type="entry name" value="AB_hydrolase_fold"/>
</dbReference>
<feature type="chain" id="PRO_5007256917" evidence="4">
    <location>
        <begin position="20"/>
        <end position="705"/>
    </location>
</feature>
<evidence type="ECO:0000259" key="5">
    <source>
        <dbReference type="Pfam" id="PF00135"/>
    </source>
</evidence>
<reference evidence="6 7" key="1">
    <citation type="submission" date="2014-09" db="EMBL/GenBank/DDBJ databases">
        <authorList>
            <person name="Magalhaes I.L.F."/>
            <person name="Oliveira U."/>
            <person name="Santos F.R."/>
            <person name="Vidigal T.H.D.A."/>
            <person name="Brescovit A.D."/>
            <person name="Santos A.J."/>
        </authorList>
    </citation>
    <scope>NUCLEOTIDE SEQUENCE [LARGE SCALE GENOMIC DNA]</scope>
</reference>
<dbReference type="GO" id="GO:0016787">
    <property type="term" value="F:hydrolase activity"/>
    <property type="evidence" value="ECO:0007669"/>
    <property type="project" value="UniProtKB-KW"/>
</dbReference>
<dbReference type="ESTHER" id="9basi-a0a0p1bj12">
    <property type="family name" value="Fungal_carboxylesterase_lipase"/>
</dbReference>
<dbReference type="OrthoDB" id="408631at2759"/>
<keyword evidence="4" id="KW-0732">Signal</keyword>
<dbReference type="EMBL" id="CCYA01000272">
    <property type="protein sequence ID" value="CEH15668.1"/>
    <property type="molecule type" value="Genomic_DNA"/>
</dbReference>
<evidence type="ECO:0000313" key="6">
    <source>
        <dbReference type="EMBL" id="CEH15668.1"/>
    </source>
</evidence>
<evidence type="ECO:0000256" key="1">
    <source>
        <dbReference type="ARBA" id="ARBA00005964"/>
    </source>
</evidence>
<dbReference type="InterPro" id="IPR019826">
    <property type="entry name" value="Carboxylesterase_B_AS"/>
</dbReference>
<accession>A0A0P1BJ12</accession>
<keyword evidence="7" id="KW-1185">Reference proteome</keyword>
<feature type="signal peptide" evidence="4">
    <location>
        <begin position="1"/>
        <end position="19"/>
    </location>
</feature>
<dbReference type="STRING" id="401625.A0A0P1BJ12"/>
<evidence type="ECO:0000256" key="4">
    <source>
        <dbReference type="SAM" id="SignalP"/>
    </source>
</evidence>
<evidence type="ECO:0000256" key="3">
    <source>
        <dbReference type="SAM" id="MobiDB-lite"/>
    </source>
</evidence>
<feature type="domain" description="Carboxylesterase type B" evidence="5">
    <location>
        <begin position="139"/>
        <end position="680"/>
    </location>
</feature>
<sequence length="705" mass="75895">MRVTSIIAAVAVAAVAVEASQTGPHPSNRMEKRYSNAKRNPHPAPEPLWPSFNNKASSPNDWISNAINSLMGAAKQLAEIPLSQVKANFNDAKKANGGRDPVIRPSLLDIPTVNKDTGLPTLSNALDGIGKWLQSFGQAPTVKLAQGSYTGLRSNPIFQQEWFFGIPFAEPPTGTNRFKSPIKKAASSASFNATTPPPACPQPNGYLVDFGNPANTRSEDCLNLNIWSPVGASSGNLGKLPVLFWLYGGGEIGNWANAYNSSALVLQSILQLQPMIVVTPNYRGNSFGFLAGERVTRGEGGAVLNAGLQDVTAALEWTRDNIAAFGGDPNKITLAGQSSGAFNVGAQMLKDGKNAGAKPIYRAAIMLSGSPATEPAPKSNSAFAEENYKRVCAALQLGNRISNEQYDCTIDQLRGVDAIKLGEAAFWPSTTPNPSIGWIQGPRYYAGNQPFQPTQDGVYHRDGAIAQIRRGEWPDVPLLTGNVRDEGTIFVSHSMDAAGLAGNLKTIGFTDPTQAGVDDLVNKIIAAYPDDPSQGAPYWPGYTSKTSRFGNGNQFERLAAILGDFAFVSKRRFMLNAYVGDDGMKGMKSPVWSYFFNETFNIPNPQDWVGITHGSDPPAWFAAYNFAPNLPYLPASAVSYQASKSMVAFVNKMNPNAFGNLNWPQYTKNNKVQMVMNGVPSIMGDTYRSQMKIFTDSPAPGLSNN</sequence>
<feature type="region of interest" description="Disordered" evidence="3">
    <location>
        <begin position="19"/>
        <end position="53"/>
    </location>
</feature>
<dbReference type="Proteomes" id="UP000054845">
    <property type="component" value="Unassembled WGS sequence"/>
</dbReference>
<proteinExistence type="inferred from homology"/>
<dbReference type="SUPFAM" id="SSF53474">
    <property type="entry name" value="alpha/beta-Hydrolases"/>
    <property type="match status" value="1"/>
</dbReference>
<comment type="similarity">
    <text evidence="1">Belongs to the type-B carboxylesterase/lipase family.</text>
</comment>
<name>A0A0P1BJ12_9BASI</name>
<evidence type="ECO:0000313" key="7">
    <source>
        <dbReference type="Proteomes" id="UP000054845"/>
    </source>
</evidence>
<dbReference type="Pfam" id="PF00135">
    <property type="entry name" value="COesterase"/>
    <property type="match status" value="1"/>
</dbReference>
<protein>
    <submittedName>
        <fullName evidence="6">Acetylcholinesterase/Butyrylcholinesterase</fullName>
    </submittedName>
</protein>
<dbReference type="InterPro" id="IPR050309">
    <property type="entry name" value="Type-B_Carboxylest/Lipase"/>
</dbReference>
<dbReference type="PANTHER" id="PTHR11559">
    <property type="entry name" value="CARBOXYLESTERASE"/>
    <property type="match status" value="1"/>
</dbReference>
<organism evidence="6 7">
    <name type="scientific">Ceraceosorus bombacis</name>
    <dbReference type="NCBI Taxonomy" id="401625"/>
    <lineage>
        <taxon>Eukaryota</taxon>
        <taxon>Fungi</taxon>
        <taxon>Dikarya</taxon>
        <taxon>Basidiomycota</taxon>
        <taxon>Ustilaginomycotina</taxon>
        <taxon>Exobasidiomycetes</taxon>
        <taxon>Ceraceosorales</taxon>
        <taxon>Ceraceosoraceae</taxon>
        <taxon>Ceraceosorus</taxon>
    </lineage>
</organism>
<dbReference type="InterPro" id="IPR002018">
    <property type="entry name" value="CarbesteraseB"/>
</dbReference>